<keyword evidence="6 14" id="KW-0863">Zinc-finger</keyword>
<evidence type="ECO:0000256" key="16">
    <source>
        <dbReference type="SAM" id="MobiDB-lite"/>
    </source>
</evidence>
<dbReference type="PANTHER" id="PTHR12268:SF14">
    <property type="entry name" value="DYSTROPHIN-1"/>
    <property type="match status" value="1"/>
</dbReference>
<sequence length="1155" mass="128319">MRLFSNSGQTAAIANSSSDEAGEVIENSHTRRSGNGAKSRSLERYAGAPSTKIHQQSIELLPPYATPTSSTRRRFLSPFRSMKRRSRSSSSSNESHQFGSHVNQLNHLNNMVVVNVGAGSEGGVAKAKASSQSGDSGTGGTELEHEMEQDDEEDEEEEGEELDELSLSYSQLSSSGCDEAESRAAEDQPATEAATAAPVIAATSGQHVADERRRNMLSLYSSSSEEQLWRIGDITLVDDTYSNYDPNNEAERMYRQVVGILRDEKEKMRQFQKILEDLSSRVALAEQTKTSWLPPASVGEANEQMQQLQRLRDKMTTASALLDDCNEQQSFFTANQVLVPTPCLSKLEDLNTRMKLLQIAMDERQKVLCQNGAQQSHENGDDGRTTSNSGTIGPLPNLGQSVKPPWERATTSANVPYYIDHERETTHWDHPEMIELMKGLADLNEIRFSAYRTAMKLRSVQKRLALDRISMATACESFDRHGLRAQNDKLIDIPDMTTVLHSLYVTIDKIDLTLMLDLAINWILNVYDSQRTGQIRVLSFKVGLVLLCKGHLEEKYRYLFRLVADTERRADQRRLGLLLHDCIQVPRQLGEVAAFGGSNIEPSVRSCLEQAGISQEAIDGNQEISIELQHFLGWLQHEPQSLVWLPVLHRLAAAEAAKHQAKCNICKEYPIVGFRYRCLKCFNFDMCQKCFFFGRNAKNHKLTHPMHEYCTTTTSTEDVRDFGRALKNKFKSRKYFKKHPRVGYLPVQSVLEGDALESPAPSPQHTTHQLQSDMHSRLEMYASRLAQVEYGGTGSNSTPDSDDEHQLIAQYCQALPGTSNGSAPKSPVQVMAAMDAEQREELEAIIRDLEEENANLQAEYQQLCSKQQSGTPEDSNGMQHSSSSMTGLSGQGEQGQDMMAEAKLLRQHKGRLEARMQILEDHNRQLEAQLQRLRQLLDEPNGGGSSATSSGLPSAPGSALNSKPNTLQTRSVTASQLNTDSPAKMNQQNGHYEHNSKGIMLPGMNSELQQQHAQLASLAAKHHQHQLSGALNALHQQQQQQLQQQQHQQHPQQGRGMMTGNGGIDMSGGMQTSTGYLGDDGHGRPPPPPHSSLFQHQQQQHLNENASGLVTVITEQEMETNNDDLDETSSSTTTNTTTTTTTTATTEKTCVELQK</sequence>
<feature type="compositionally biased region" description="Low complexity" evidence="16">
    <location>
        <begin position="1034"/>
        <end position="1053"/>
    </location>
</feature>
<feature type="domain" description="ZZ-type" evidence="18">
    <location>
        <begin position="658"/>
        <end position="714"/>
    </location>
</feature>
<feature type="compositionally biased region" description="Gly residues" evidence="16">
    <location>
        <begin position="1057"/>
        <end position="1066"/>
    </location>
</feature>
<evidence type="ECO:0000256" key="15">
    <source>
        <dbReference type="SAM" id="Coils"/>
    </source>
</evidence>
<feature type="region of interest" description="Disordered" evidence="16">
    <location>
        <begin position="938"/>
        <end position="1001"/>
    </location>
</feature>
<name>A0A0P8Y0D2_DROAN</name>
<dbReference type="Pfam" id="PF09068">
    <property type="entry name" value="EF-hand_2"/>
    <property type="match status" value="1"/>
</dbReference>
<dbReference type="InterPro" id="IPR015154">
    <property type="entry name" value="EF-hand_dom_typ2"/>
</dbReference>
<protein>
    <recommendedName>
        <fullName evidence="13">Protein detached</fullName>
    </recommendedName>
</protein>
<dbReference type="InterPro" id="IPR015153">
    <property type="entry name" value="EF-hand_dom_typ1"/>
</dbReference>
<dbReference type="GO" id="GO:0007274">
    <property type="term" value="P:neuromuscular synaptic transmission"/>
    <property type="evidence" value="ECO:0007669"/>
    <property type="project" value="UniProtKB-ARBA"/>
</dbReference>
<keyword evidence="8" id="KW-0106">Calcium</keyword>
<feature type="region of interest" description="Disordered" evidence="16">
    <location>
        <begin position="371"/>
        <end position="405"/>
    </location>
</feature>
<dbReference type="Proteomes" id="UP000007801">
    <property type="component" value="Unassembled WGS sequence"/>
</dbReference>
<dbReference type="GeneID" id="6499350"/>
<dbReference type="GO" id="GO:0030010">
    <property type="term" value="P:establishment of cell polarity"/>
    <property type="evidence" value="ECO:0007669"/>
    <property type="project" value="UniProtKB-ARBA"/>
</dbReference>
<proteinExistence type="predicted"/>
<feature type="compositionally biased region" description="Low complexity" evidence="16">
    <location>
        <begin position="88"/>
        <end position="104"/>
    </location>
</feature>
<feature type="compositionally biased region" description="Low complexity" evidence="16">
    <location>
        <begin position="1128"/>
        <end position="1146"/>
    </location>
</feature>
<evidence type="ECO:0000256" key="14">
    <source>
        <dbReference type="PROSITE-ProRule" id="PRU00228"/>
    </source>
</evidence>
<dbReference type="Pfam" id="PF09069">
    <property type="entry name" value="EF-hand_3"/>
    <property type="match status" value="1"/>
</dbReference>
<evidence type="ECO:0000256" key="1">
    <source>
        <dbReference type="ARBA" id="ARBA00004245"/>
    </source>
</evidence>
<dbReference type="SMART" id="SM00291">
    <property type="entry name" value="ZnF_ZZ"/>
    <property type="match status" value="1"/>
</dbReference>
<dbReference type="SUPFAM" id="SSF57850">
    <property type="entry name" value="RING/U-box"/>
    <property type="match status" value="1"/>
</dbReference>
<keyword evidence="10" id="KW-0009">Actin-binding</keyword>
<comment type="subcellular location">
    <subcellularLocation>
        <location evidence="2">Cell membrane</location>
        <location evidence="2">Sarcolemma</location>
        <topology evidence="2">Peripheral membrane protein</topology>
        <orientation evidence="2">Cytoplasmic side</orientation>
    </subcellularLocation>
    <subcellularLocation>
        <location evidence="1">Cytoplasm</location>
        <location evidence="1">Cytoskeleton</location>
    </subcellularLocation>
</comment>
<dbReference type="CDD" id="cd02334">
    <property type="entry name" value="ZZ_dystrophin"/>
    <property type="match status" value="1"/>
</dbReference>
<dbReference type="InterPro" id="IPR001202">
    <property type="entry name" value="WW_dom"/>
</dbReference>
<dbReference type="PROSITE" id="PS01357">
    <property type="entry name" value="ZF_ZZ_1"/>
    <property type="match status" value="1"/>
</dbReference>
<dbReference type="InterPro" id="IPR011992">
    <property type="entry name" value="EF-hand-dom_pair"/>
</dbReference>
<feature type="region of interest" description="Disordered" evidence="16">
    <location>
        <begin position="862"/>
        <end position="895"/>
    </location>
</feature>
<dbReference type="GO" id="GO:0005856">
    <property type="term" value="C:cytoskeleton"/>
    <property type="evidence" value="ECO:0007669"/>
    <property type="project" value="UniProtKB-SubCell"/>
</dbReference>
<dbReference type="EMBL" id="CH902617">
    <property type="protein sequence ID" value="KPU80248.1"/>
    <property type="molecule type" value="Genomic_DNA"/>
</dbReference>
<dbReference type="SUPFAM" id="SSF51045">
    <property type="entry name" value="WW domain"/>
    <property type="match status" value="1"/>
</dbReference>
<dbReference type="PROSITE" id="PS50020">
    <property type="entry name" value="WW_DOMAIN_2"/>
    <property type="match status" value="1"/>
</dbReference>
<evidence type="ECO:0000256" key="6">
    <source>
        <dbReference type="ARBA" id="ARBA00022771"/>
    </source>
</evidence>
<evidence type="ECO:0000256" key="11">
    <source>
        <dbReference type="ARBA" id="ARBA00023212"/>
    </source>
</evidence>
<dbReference type="GO" id="GO:0016010">
    <property type="term" value="C:dystrophin-associated glycoprotein complex"/>
    <property type="evidence" value="ECO:0007669"/>
    <property type="project" value="UniProtKB-ARBA"/>
</dbReference>
<keyword evidence="5" id="KW-0479">Metal-binding</keyword>
<dbReference type="SUPFAM" id="SSF46966">
    <property type="entry name" value="Spectrin repeat"/>
    <property type="match status" value="1"/>
</dbReference>
<dbReference type="SMART" id="SM00456">
    <property type="entry name" value="WW"/>
    <property type="match status" value="1"/>
</dbReference>
<dbReference type="InterPro" id="IPR000433">
    <property type="entry name" value="Znf_ZZ"/>
</dbReference>
<feature type="compositionally biased region" description="Basic residues" evidence="16">
    <location>
        <begin position="71"/>
        <end position="87"/>
    </location>
</feature>
<feature type="compositionally biased region" description="Low complexity" evidence="16">
    <location>
        <begin position="165"/>
        <end position="175"/>
    </location>
</feature>
<comment type="subunit">
    <text evidence="12">Component of the dystrophin associated protein complex (DAPC). Interacts with Dg, via the Dg WW domain binding sites.</text>
</comment>
<feature type="region of interest" description="Disordered" evidence="16">
    <location>
        <begin position="1034"/>
        <end position="1100"/>
    </location>
</feature>
<dbReference type="GO" id="GO:0031594">
    <property type="term" value="C:neuromuscular junction"/>
    <property type="evidence" value="ECO:0007669"/>
    <property type="project" value="UniProtKB-ARBA"/>
</dbReference>
<evidence type="ECO:0000256" key="7">
    <source>
        <dbReference type="ARBA" id="ARBA00022833"/>
    </source>
</evidence>
<dbReference type="InterPro" id="IPR043145">
    <property type="entry name" value="Znf_ZZ_sf"/>
</dbReference>
<evidence type="ECO:0000256" key="9">
    <source>
        <dbReference type="ARBA" id="ARBA00023136"/>
    </source>
</evidence>
<dbReference type="FunFam" id="1.10.238.10:FF:000131">
    <property type="entry name" value="Dystrophin, isoform E"/>
    <property type="match status" value="1"/>
</dbReference>
<keyword evidence="7" id="KW-0862">Zinc</keyword>
<dbReference type="Gene3D" id="2.20.70.10">
    <property type="match status" value="1"/>
</dbReference>
<dbReference type="CDD" id="cd16242">
    <property type="entry name" value="EFh_DMD_like"/>
    <property type="match status" value="1"/>
</dbReference>
<keyword evidence="3" id="KW-1003">Cell membrane</keyword>
<dbReference type="GO" id="GO:0050699">
    <property type="term" value="F:WW domain binding"/>
    <property type="evidence" value="ECO:0007669"/>
    <property type="project" value="UniProtKB-ARBA"/>
</dbReference>
<feature type="region of interest" description="Disordered" evidence="16">
    <location>
        <begin position="1120"/>
        <end position="1155"/>
    </location>
</feature>
<dbReference type="GO" id="GO:0046716">
    <property type="term" value="P:muscle cell cellular homeostasis"/>
    <property type="evidence" value="ECO:0007669"/>
    <property type="project" value="UniProtKB-ARBA"/>
</dbReference>
<dbReference type="GO" id="GO:0008586">
    <property type="term" value="P:imaginal disc-derived wing vein morphogenesis"/>
    <property type="evidence" value="ECO:0007669"/>
    <property type="project" value="UniProtKB-ARBA"/>
</dbReference>
<feature type="coiled-coil region" evidence="15">
    <location>
        <begin position="261"/>
        <end position="328"/>
    </location>
</feature>
<keyword evidence="9" id="KW-0472">Membrane</keyword>
<evidence type="ECO:0000256" key="4">
    <source>
        <dbReference type="ARBA" id="ARBA00022490"/>
    </source>
</evidence>
<feature type="domain" description="WW" evidence="17">
    <location>
        <begin position="400"/>
        <end position="433"/>
    </location>
</feature>
<dbReference type="GO" id="GO:0007474">
    <property type="term" value="P:imaginal disc-derived wing vein specification"/>
    <property type="evidence" value="ECO:0007669"/>
    <property type="project" value="UniProtKB-ARBA"/>
</dbReference>
<dbReference type="SUPFAM" id="SSF47473">
    <property type="entry name" value="EF-hand"/>
    <property type="match status" value="2"/>
</dbReference>
<dbReference type="GO" id="GO:0048172">
    <property type="term" value="P:regulation of short-term neuronal synaptic plasticity"/>
    <property type="evidence" value="ECO:0007669"/>
    <property type="project" value="UniProtKB-ARBA"/>
</dbReference>
<evidence type="ECO:0000313" key="20">
    <source>
        <dbReference type="Proteomes" id="UP000007801"/>
    </source>
</evidence>
<accession>A0A0P8Y0D2</accession>
<keyword evidence="15" id="KW-0175">Coiled coil</keyword>
<dbReference type="GO" id="GO:0008270">
    <property type="term" value="F:zinc ion binding"/>
    <property type="evidence" value="ECO:0007669"/>
    <property type="project" value="UniProtKB-KW"/>
</dbReference>
<keyword evidence="20" id="KW-1185">Reference proteome</keyword>
<feature type="compositionally biased region" description="Low complexity" evidence="16">
    <location>
        <begin position="1091"/>
        <end position="1100"/>
    </location>
</feature>
<dbReference type="AlphaFoldDB" id="A0A0P8Y0D2"/>
<feature type="compositionally biased region" description="Acidic residues" evidence="16">
    <location>
        <begin position="145"/>
        <end position="164"/>
    </location>
</feature>
<dbReference type="OrthoDB" id="10057795at2759"/>
<feature type="compositionally biased region" description="Polar residues" evidence="16">
    <location>
        <begin position="862"/>
        <end position="888"/>
    </location>
</feature>
<evidence type="ECO:0000256" key="12">
    <source>
        <dbReference type="ARBA" id="ARBA00065906"/>
    </source>
</evidence>
<dbReference type="PANTHER" id="PTHR12268">
    <property type="entry name" value="E3 UBIQUITIN-PROTEIN LIGASE KCMF1"/>
    <property type="match status" value="1"/>
</dbReference>
<dbReference type="GO" id="GO:0003779">
    <property type="term" value="F:actin binding"/>
    <property type="evidence" value="ECO:0007669"/>
    <property type="project" value="UniProtKB-KW"/>
</dbReference>
<dbReference type="CDD" id="cd00201">
    <property type="entry name" value="WW"/>
    <property type="match status" value="1"/>
</dbReference>
<evidence type="ECO:0000256" key="3">
    <source>
        <dbReference type="ARBA" id="ARBA00022475"/>
    </source>
</evidence>
<dbReference type="FunFam" id="3.30.60.90:FF:000001">
    <property type="entry name" value="Dystrophin isoform 2"/>
    <property type="match status" value="1"/>
</dbReference>
<evidence type="ECO:0000256" key="13">
    <source>
        <dbReference type="ARBA" id="ARBA00083840"/>
    </source>
</evidence>
<dbReference type="InterPro" id="IPR036020">
    <property type="entry name" value="WW_dom_sf"/>
</dbReference>
<evidence type="ECO:0000256" key="5">
    <source>
        <dbReference type="ARBA" id="ARBA00022723"/>
    </source>
</evidence>
<feature type="compositionally biased region" description="Polar residues" evidence="16">
    <location>
        <begin position="959"/>
        <end position="990"/>
    </location>
</feature>
<evidence type="ECO:0000259" key="17">
    <source>
        <dbReference type="PROSITE" id="PS50020"/>
    </source>
</evidence>
<evidence type="ECO:0000256" key="10">
    <source>
        <dbReference type="ARBA" id="ARBA00023203"/>
    </source>
</evidence>
<dbReference type="InterPro" id="IPR050774">
    <property type="entry name" value="KCMF1/Dystrophin"/>
</dbReference>
<dbReference type="Pfam" id="PF00569">
    <property type="entry name" value="ZZ"/>
    <property type="match status" value="1"/>
</dbReference>
<dbReference type="Gene3D" id="3.30.60.90">
    <property type="match status" value="1"/>
</dbReference>
<dbReference type="GO" id="GO:0005737">
    <property type="term" value="C:cytoplasm"/>
    <property type="evidence" value="ECO:0007669"/>
    <property type="project" value="UniProtKB-ARBA"/>
</dbReference>
<dbReference type="GO" id="GO:0042383">
    <property type="term" value="C:sarcolemma"/>
    <property type="evidence" value="ECO:0007669"/>
    <property type="project" value="UniProtKB-SubCell"/>
</dbReference>
<keyword evidence="4" id="KW-0963">Cytoplasm</keyword>
<evidence type="ECO:0000313" key="19">
    <source>
        <dbReference type="EMBL" id="KPU80248.1"/>
    </source>
</evidence>
<feature type="region of interest" description="Disordered" evidence="16">
    <location>
        <begin position="124"/>
        <end position="198"/>
    </location>
</feature>
<feature type="region of interest" description="Disordered" evidence="16">
    <location>
        <begin position="1"/>
        <end position="104"/>
    </location>
</feature>
<feature type="compositionally biased region" description="Polar residues" evidence="16">
    <location>
        <begin position="1"/>
        <end position="19"/>
    </location>
</feature>
<feature type="compositionally biased region" description="Low complexity" evidence="16">
    <location>
        <begin position="187"/>
        <end position="198"/>
    </location>
</feature>
<reference evidence="19 20" key="1">
    <citation type="journal article" date="2007" name="Nature">
        <title>Evolution of genes and genomes on the Drosophila phylogeny.</title>
        <authorList>
            <consortium name="Drosophila 12 Genomes Consortium"/>
            <person name="Clark A.G."/>
            <person name="Eisen M.B."/>
            <person name="Smith D.R."/>
            <person name="Bergman C.M."/>
            <person name="Oliver B."/>
            <person name="Markow T.A."/>
            <person name="Kaufman T.C."/>
            <person name="Kellis M."/>
            <person name="Gelbart W."/>
            <person name="Iyer V.N."/>
            <person name="Pollard D.A."/>
            <person name="Sackton T.B."/>
            <person name="Larracuente A.M."/>
            <person name="Singh N.D."/>
            <person name="Abad J.P."/>
            <person name="Abt D.N."/>
            <person name="Adryan B."/>
            <person name="Aguade M."/>
            <person name="Akashi H."/>
            <person name="Anderson W.W."/>
            <person name="Aquadro C.F."/>
            <person name="Ardell D.H."/>
            <person name="Arguello R."/>
            <person name="Artieri C.G."/>
            <person name="Barbash D.A."/>
            <person name="Barker D."/>
            <person name="Barsanti P."/>
            <person name="Batterham P."/>
            <person name="Batzoglou S."/>
            <person name="Begun D."/>
            <person name="Bhutkar A."/>
            <person name="Blanco E."/>
            <person name="Bosak S.A."/>
            <person name="Bradley R.K."/>
            <person name="Brand A.D."/>
            <person name="Brent M.R."/>
            <person name="Brooks A.N."/>
            <person name="Brown R.H."/>
            <person name="Butlin R.K."/>
            <person name="Caggese C."/>
            <person name="Calvi B.R."/>
            <person name="Bernardo de Carvalho A."/>
            <person name="Caspi A."/>
            <person name="Castrezana S."/>
            <person name="Celniker S.E."/>
            <person name="Chang J.L."/>
            <person name="Chapple C."/>
            <person name="Chatterji S."/>
            <person name="Chinwalla A."/>
            <person name="Civetta A."/>
            <person name="Clifton S.W."/>
            <person name="Comeron J.M."/>
            <person name="Costello J.C."/>
            <person name="Coyne J.A."/>
            <person name="Daub J."/>
            <person name="David R.G."/>
            <person name="Delcher A.L."/>
            <person name="Delehaunty K."/>
            <person name="Do C.B."/>
            <person name="Ebling H."/>
            <person name="Edwards K."/>
            <person name="Eickbush T."/>
            <person name="Evans J.D."/>
            <person name="Filipski A."/>
            <person name="Findeiss S."/>
            <person name="Freyhult E."/>
            <person name="Fulton L."/>
            <person name="Fulton R."/>
            <person name="Garcia A.C."/>
            <person name="Gardiner A."/>
            <person name="Garfield D.A."/>
            <person name="Garvin B.E."/>
            <person name="Gibson G."/>
            <person name="Gilbert D."/>
            <person name="Gnerre S."/>
            <person name="Godfrey J."/>
            <person name="Good R."/>
            <person name="Gotea V."/>
            <person name="Gravely B."/>
            <person name="Greenberg A.J."/>
            <person name="Griffiths-Jones S."/>
            <person name="Gross S."/>
            <person name="Guigo R."/>
            <person name="Gustafson E.A."/>
            <person name="Haerty W."/>
            <person name="Hahn M.W."/>
            <person name="Halligan D.L."/>
            <person name="Halpern A.L."/>
            <person name="Halter G.M."/>
            <person name="Han M.V."/>
            <person name="Heger A."/>
            <person name="Hillier L."/>
            <person name="Hinrichs A.S."/>
            <person name="Holmes I."/>
            <person name="Hoskins R.A."/>
            <person name="Hubisz M.J."/>
            <person name="Hultmark D."/>
            <person name="Huntley M.A."/>
            <person name="Jaffe D.B."/>
            <person name="Jagadeeshan S."/>
            <person name="Jeck W.R."/>
            <person name="Johnson J."/>
            <person name="Jones C.D."/>
            <person name="Jordan W.C."/>
            <person name="Karpen G.H."/>
            <person name="Kataoka E."/>
            <person name="Keightley P.D."/>
            <person name="Kheradpour P."/>
            <person name="Kirkness E.F."/>
            <person name="Koerich L.B."/>
            <person name="Kristiansen K."/>
            <person name="Kudrna D."/>
            <person name="Kulathinal R.J."/>
            <person name="Kumar S."/>
            <person name="Kwok R."/>
            <person name="Lander E."/>
            <person name="Langley C.H."/>
            <person name="Lapoint R."/>
            <person name="Lazzaro B.P."/>
            <person name="Lee S.J."/>
            <person name="Levesque L."/>
            <person name="Li R."/>
            <person name="Lin C.F."/>
            <person name="Lin M.F."/>
            <person name="Lindblad-Toh K."/>
            <person name="Llopart A."/>
            <person name="Long M."/>
            <person name="Low L."/>
            <person name="Lozovsky E."/>
            <person name="Lu J."/>
            <person name="Luo M."/>
            <person name="Machado C.A."/>
            <person name="Makalowski W."/>
            <person name="Marzo M."/>
            <person name="Matsuda M."/>
            <person name="Matzkin L."/>
            <person name="McAllister B."/>
            <person name="McBride C.S."/>
            <person name="McKernan B."/>
            <person name="McKernan K."/>
            <person name="Mendez-Lago M."/>
            <person name="Minx P."/>
            <person name="Mollenhauer M.U."/>
            <person name="Montooth K."/>
            <person name="Mount S.M."/>
            <person name="Mu X."/>
            <person name="Myers E."/>
            <person name="Negre B."/>
            <person name="Newfeld S."/>
            <person name="Nielsen R."/>
            <person name="Noor M.A."/>
            <person name="O'Grady P."/>
            <person name="Pachter L."/>
            <person name="Papaceit M."/>
            <person name="Parisi M.J."/>
            <person name="Parisi M."/>
            <person name="Parts L."/>
            <person name="Pedersen J.S."/>
            <person name="Pesole G."/>
            <person name="Phillippy A.M."/>
            <person name="Ponting C.P."/>
            <person name="Pop M."/>
            <person name="Porcelli D."/>
            <person name="Powell J.R."/>
            <person name="Prohaska S."/>
            <person name="Pruitt K."/>
            <person name="Puig M."/>
            <person name="Quesneville H."/>
            <person name="Ram K.R."/>
            <person name="Rand D."/>
            <person name="Rasmussen M.D."/>
            <person name="Reed L.K."/>
            <person name="Reenan R."/>
            <person name="Reily A."/>
            <person name="Remington K.A."/>
            <person name="Rieger T.T."/>
            <person name="Ritchie M.G."/>
            <person name="Robin C."/>
            <person name="Rogers Y.H."/>
            <person name="Rohde C."/>
            <person name="Rozas J."/>
            <person name="Rubenfield M.J."/>
            <person name="Ruiz A."/>
            <person name="Russo S."/>
            <person name="Salzberg S.L."/>
            <person name="Sanchez-Gracia A."/>
            <person name="Saranga D.J."/>
            <person name="Sato H."/>
            <person name="Schaeffer S.W."/>
            <person name="Schatz M.C."/>
            <person name="Schlenke T."/>
            <person name="Schwartz R."/>
            <person name="Segarra C."/>
            <person name="Singh R.S."/>
            <person name="Sirot L."/>
            <person name="Sirota M."/>
            <person name="Sisneros N.B."/>
            <person name="Smith C.D."/>
            <person name="Smith T.F."/>
            <person name="Spieth J."/>
            <person name="Stage D.E."/>
            <person name="Stark A."/>
            <person name="Stephan W."/>
            <person name="Strausberg R.L."/>
            <person name="Strempel S."/>
            <person name="Sturgill D."/>
            <person name="Sutton G."/>
            <person name="Sutton G.G."/>
            <person name="Tao W."/>
            <person name="Teichmann S."/>
            <person name="Tobari Y.N."/>
            <person name="Tomimura Y."/>
            <person name="Tsolas J.M."/>
            <person name="Valente V.L."/>
            <person name="Venter E."/>
            <person name="Venter J.C."/>
            <person name="Vicario S."/>
            <person name="Vieira F.G."/>
            <person name="Vilella A.J."/>
            <person name="Villasante A."/>
            <person name="Walenz B."/>
            <person name="Wang J."/>
            <person name="Wasserman M."/>
            <person name="Watts T."/>
            <person name="Wilson D."/>
            <person name="Wilson R.K."/>
            <person name="Wing R.A."/>
            <person name="Wolfner M.F."/>
            <person name="Wong A."/>
            <person name="Wong G.K."/>
            <person name="Wu C.I."/>
            <person name="Wu G."/>
            <person name="Yamamoto D."/>
            <person name="Yang H.P."/>
            <person name="Yang S.P."/>
            <person name="Yorke J.A."/>
            <person name="Yoshida K."/>
            <person name="Zdobnov E."/>
            <person name="Zhang P."/>
            <person name="Zhang Y."/>
            <person name="Zimin A.V."/>
            <person name="Baldwin J."/>
            <person name="Abdouelleil A."/>
            <person name="Abdulkadir J."/>
            <person name="Abebe A."/>
            <person name="Abera B."/>
            <person name="Abreu J."/>
            <person name="Acer S.C."/>
            <person name="Aftuck L."/>
            <person name="Alexander A."/>
            <person name="An P."/>
            <person name="Anderson E."/>
            <person name="Anderson S."/>
            <person name="Arachi H."/>
            <person name="Azer M."/>
            <person name="Bachantsang P."/>
            <person name="Barry A."/>
            <person name="Bayul T."/>
            <person name="Berlin A."/>
            <person name="Bessette D."/>
            <person name="Bloom T."/>
            <person name="Blye J."/>
            <person name="Boguslavskiy L."/>
            <person name="Bonnet C."/>
            <person name="Boukhgalter B."/>
            <person name="Bourzgui I."/>
            <person name="Brown A."/>
            <person name="Cahill P."/>
            <person name="Channer S."/>
            <person name="Cheshatsang Y."/>
            <person name="Chuda L."/>
            <person name="Citroen M."/>
            <person name="Collymore A."/>
            <person name="Cooke P."/>
            <person name="Costello M."/>
            <person name="D'Aco K."/>
            <person name="Daza R."/>
            <person name="De Haan G."/>
            <person name="DeGray S."/>
            <person name="DeMaso C."/>
            <person name="Dhargay N."/>
            <person name="Dooley K."/>
            <person name="Dooley E."/>
            <person name="Doricent M."/>
            <person name="Dorje P."/>
            <person name="Dorjee K."/>
            <person name="Dupes A."/>
            <person name="Elong R."/>
            <person name="Falk J."/>
            <person name="Farina A."/>
            <person name="Faro S."/>
            <person name="Ferguson D."/>
            <person name="Fisher S."/>
            <person name="Foley C.D."/>
            <person name="Franke A."/>
            <person name="Friedrich D."/>
            <person name="Gadbois L."/>
            <person name="Gearin G."/>
            <person name="Gearin C.R."/>
            <person name="Giannoukos G."/>
            <person name="Goode T."/>
            <person name="Graham J."/>
            <person name="Grandbois E."/>
            <person name="Grewal S."/>
            <person name="Gyaltsen K."/>
            <person name="Hafez N."/>
            <person name="Hagos B."/>
            <person name="Hall J."/>
            <person name="Henson C."/>
            <person name="Hollinger A."/>
            <person name="Honan T."/>
            <person name="Huard M.D."/>
            <person name="Hughes L."/>
            <person name="Hurhula B."/>
            <person name="Husby M.E."/>
            <person name="Kamat A."/>
            <person name="Kanga B."/>
            <person name="Kashin S."/>
            <person name="Khazanovich D."/>
            <person name="Kisner P."/>
            <person name="Lance K."/>
            <person name="Lara M."/>
            <person name="Lee W."/>
            <person name="Lennon N."/>
            <person name="Letendre F."/>
            <person name="LeVine R."/>
            <person name="Lipovsky A."/>
            <person name="Liu X."/>
            <person name="Liu J."/>
            <person name="Liu S."/>
            <person name="Lokyitsang T."/>
            <person name="Lokyitsang Y."/>
            <person name="Lubonja R."/>
            <person name="Lui A."/>
            <person name="MacDonald P."/>
            <person name="Magnisalis V."/>
            <person name="Maru K."/>
            <person name="Matthews C."/>
            <person name="McCusker W."/>
            <person name="McDonough S."/>
            <person name="Mehta T."/>
            <person name="Meldrim J."/>
            <person name="Meneus L."/>
            <person name="Mihai O."/>
            <person name="Mihalev A."/>
            <person name="Mihova T."/>
            <person name="Mittelman R."/>
            <person name="Mlenga V."/>
            <person name="Montmayeur A."/>
            <person name="Mulrain L."/>
            <person name="Navidi A."/>
            <person name="Naylor J."/>
            <person name="Negash T."/>
            <person name="Nguyen T."/>
            <person name="Nguyen N."/>
            <person name="Nicol R."/>
            <person name="Norbu C."/>
            <person name="Norbu N."/>
            <person name="Novod N."/>
            <person name="O'Neill B."/>
            <person name="Osman S."/>
            <person name="Markiewicz E."/>
            <person name="Oyono O.L."/>
            <person name="Patti C."/>
            <person name="Phunkhang P."/>
            <person name="Pierre F."/>
            <person name="Priest M."/>
            <person name="Raghuraman S."/>
            <person name="Rege F."/>
            <person name="Reyes R."/>
            <person name="Rise C."/>
            <person name="Rogov P."/>
            <person name="Ross K."/>
            <person name="Ryan E."/>
            <person name="Settipalli S."/>
            <person name="Shea T."/>
            <person name="Sherpa N."/>
            <person name="Shi L."/>
            <person name="Shih D."/>
            <person name="Sparrow T."/>
            <person name="Spaulding J."/>
            <person name="Stalker J."/>
            <person name="Stange-Thomann N."/>
            <person name="Stavropoulos S."/>
            <person name="Stone C."/>
            <person name="Strader C."/>
            <person name="Tesfaye S."/>
            <person name="Thomson T."/>
            <person name="Thoulutsang Y."/>
            <person name="Thoulutsang D."/>
            <person name="Topham K."/>
            <person name="Topping I."/>
            <person name="Tsamla T."/>
            <person name="Vassiliev H."/>
            <person name="Vo A."/>
            <person name="Wangchuk T."/>
            <person name="Wangdi T."/>
            <person name="Weiand M."/>
            <person name="Wilkinson J."/>
            <person name="Wilson A."/>
            <person name="Yadav S."/>
            <person name="Young G."/>
            <person name="Yu Q."/>
            <person name="Zembek L."/>
            <person name="Zhong D."/>
            <person name="Zimmer A."/>
            <person name="Zwirko Z."/>
            <person name="Jaffe D.B."/>
            <person name="Alvarez P."/>
            <person name="Brockman W."/>
            <person name="Butler J."/>
            <person name="Chin C."/>
            <person name="Gnerre S."/>
            <person name="Grabherr M."/>
            <person name="Kleber M."/>
            <person name="Mauceli E."/>
            <person name="MacCallum I."/>
        </authorList>
    </citation>
    <scope>NUCLEOTIDE SEQUENCE [LARGE SCALE GENOMIC DNA]</scope>
    <source>
        <strain evidence="20">Tucson 14024-0371.13</strain>
    </source>
</reference>
<dbReference type="GO" id="GO:0046928">
    <property type="term" value="P:regulation of neurotransmitter secretion"/>
    <property type="evidence" value="ECO:0007669"/>
    <property type="project" value="UniProtKB-ARBA"/>
</dbReference>
<dbReference type="GO" id="GO:0048790">
    <property type="term" value="P:maintenance of presynaptic active zone structure"/>
    <property type="evidence" value="ECO:0007669"/>
    <property type="project" value="UniProtKB-ARBA"/>
</dbReference>
<evidence type="ECO:0000259" key="18">
    <source>
        <dbReference type="PROSITE" id="PS50135"/>
    </source>
</evidence>
<keyword evidence="11" id="KW-0206">Cytoskeleton</keyword>
<organism evidence="19 20">
    <name type="scientific">Drosophila ananassae</name>
    <name type="common">Fruit fly</name>
    <dbReference type="NCBI Taxonomy" id="7217"/>
    <lineage>
        <taxon>Eukaryota</taxon>
        <taxon>Metazoa</taxon>
        <taxon>Ecdysozoa</taxon>
        <taxon>Arthropoda</taxon>
        <taxon>Hexapoda</taxon>
        <taxon>Insecta</taxon>
        <taxon>Pterygota</taxon>
        <taxon>Neoptera</taxon>
        <taxon>Endopterygota</taxon>
        <taxon>Diptera</taxon>
        <taxon>Brachycera</taxon>
        <taxon>Muscomorpha</taxon>
        <taxon>Ephydroidea</taxon>
        <taxon>Drosophilidae</taxon>
        <taxon>Drosophila</taxon>
        <taxon>Sophophora</taxon>
    </lineage>
</organism>
<evidence type="ECO:0000256" key="8">
    <source>
        <dbReference type="ARBA" id="ARBA00022837"/>
    </source>
</evidence>
<evidence type="ECO:0000256" key="2">
    <source>
        <dbReference type="ARBA" id="ARBA00004278"/>
    </source>
</evidence>
<dbReference type="Gene3D" id="1.10.238.10">
    <property type="entry name" value="EF-hand"/>
    <property type="match status" value="2"/>
</dbReference>
<gene>
    <name evidence="19" type="primary">Dana\GF16554</name>
    <name evidence="19" type="synonym">dana_GLEANR_17823</name>
    <name evidence="19" type="ORF">GF16554</name>
</gene>
<dbReference type="PROSITE" id="PS50135">
    <property type="entry name" value="ZF_ZZ_2"/>
    <property type="match status" value="1"/>
</dbReference>